<dbReference type="Proteomes" id="UP000566819">
    <property type="component" value="Unassembled WGS sequence"/>
</dbReference>
<feature type="region of interest" description="Disordered" evidence="1">
    <location>
        <begin position="66"/>
        <end position="154"/>
    </location>
</feature>
<feature type="compositionally biased region" description="Basic residues" evidence="1">
    <location>
        <begin position="79"/>
        <end position="91"/>
    </location>
</feature>
<dbReference type="AlphaFoldDB" id="A0A8H4RK50"/>
<organism evidence="2 3">
    <name type="scientific">Cudoniella acicularis</name>
    <dbReference type="NCBI Taxonomy" id="354080"/>
    <lineage>
        <taxon>Eukaryota</taxon>
        <taxon>Fungi</taxon>
        <taxon>Dikarya</taxon>
        <taxon>Ascomycota</taxon>
        <taxon>Pezizomycotina</taxon>
        <taxon>Leotiomycetes</taxon>
        <taxon>Helotiales</taxon>
        <taxon>Tricladiaceae</taxon>
        <taxon>Cudoniella</taxon>
    </lineage>
</organism>
<reference evidence="2 3" key="1">
    <citation type="submission" date="2020-03" db="EMBL/GenBank/DDBJ databases">
        <title>Draft Genome Sequence of Cudoniella acicularis.</title>
        <authorList>
            <person name="Buettner E."/>
            <person name="Kellner H."/>
        </authorList>
    </citation>
    <scope>NUCLEOTIDE SEQUENCE [LARGE SCALE GENOMIC DNA]</scope>
    <source>
        <strain evidence="2 3">DSM 108380</strain>
    </source>
</reference>
<accession>A0A8H4RK50</accession>
<gene>
    <name evidence="2" type="ORF">G7Y89_g6620</name>
</gene>
<evidence type="ECO:0000256" key="1">
    <source>
        <dbReference type="SAM" id="MobiDB-lite"/>
    </source>
</evidence>
<dbReference type="EMBL" id="JAAMPI010000436">
    <property type="protein sequence ID" value="KAF4631505.1"/>
    <property type="molecule type" value="Genomic_DNA"/>
</dbReference>
<keyword evidence="3" id="KW-1185">Reference proteome</keyword>
<comment type="caution">
    <text evidence="2">The sequence shown here is derived from an EMBL/GenBank/DDBJ whole genome shotgun (WGS) entry which is preliminary data.</text>
</comment>
<sequence length="166" mass="18320">MVRDSQVIGGEIELKQQLKRTINCLAQIVLEKPIETYNVFMRRSPIDQGLVLGKAKVMSYEDLQEARAKRTRKEAAKGVKSKGRRGQKRKSATPEVEEATADTARRGRKRKSAVLEAEAPEPKAKVARISKAPAPARASIAQTSEAQAAEDEIVPGPWRAPVAQMY</sequence>
<protein>
    <submittedName>
        <fullName evidence="2">Uncharacterized protein</fullName>
    </submittedName>
</protein>
<proteinExistence type="predicted"/>
<name>A0A8H4RK50_9HELO</name>
<evidence type="ECO:0000313" key="3">
    <source>
        <dbReference type="Proteomes" id="UP000566819"/>
    </source>
</evidence>
<evidence type="ECO:0000313" key="2">
    <source>
        <dbReference type="EMBL" id="KAF4631505.1"/>
    </source>
</evidence>
<feature type="compositionally biased region" description="Basic and acidic residues" evidence="1">
    <location>
        <begin position="66"/>
        <end position="77"/>
    </location>
</feature>